<keyword evidence="1 8" id="KW-0004">4Fe-4S</keyword>
<evidence type="ECO:0000256" key="5">
    <source>
        <dbReference type="ARBA" id="ARBA00022723"/>
    </source>
</evidence>
<evidence type="ECO:0000256" key="6">
    <source>
        <dbReference type="ARBA" id="ARBA00023004"/>
    </source>
</evidence>
<evidence type="ECO:0000256" key="2">
    <source>
        <dbReference type="ARBA" id="ARBA00022490"/>
    </source>
</evidence>
<keyword evidence="11" id="KW-0687">Ribonucleoprotein</keyword>
<dbReference type="PANTHER" id="PTHR43837">
    <property type="entry name" value="RIBOSOMAL PROTEIN S12 METHYLTHIOTRANSFERASE RIMO"/>
    <property type="match status" value="1"/>
</dbReference>
<evidence type="ECO:0000256" key="3">
    <source>
        <dbReference type="ARBA" id="ARBA00022679"/>
    </source>
</evidence>
<keyword evidence="4 8" id="KW-0949">S-adenosyl-L-methionine</keyword>
<feature type="binding site" evidence="8">
    <location>
        <position position="152"/>
    </location>
    <ligand>
        <name>[4Fe-4S] cluster</name>
        <dbReference type="ChEBI" id="CHEBI:49883"/>
        <label>2</label>
        <note>4Fe-4S-S-AdoMet</note>
    </ligand>
</feature>
<dbReference type="Pfam" id="PF04055">
    <property type="entry name" value="Radical_SAM"/>
    <property type="match status" value="1"/>
</dbReference>
<dbReference type="KEGG" id="gba:J421_2927"/>
<dbReference type="EMBL" id="CP007128">
    <property type="protein sequence ID" value="AHG90464.1"/>
    <property type="molecule type" value="Genomic_DNA"/>
</dbReference>
<dbReference type="PROSITE" id="PS51918">
    <property type="entry name" value="RADICAL_SAM"/>
    <property type="match status" value="1"/>
</dbReference>
<dbReference type="NCBIfam" id="TIGR00089">
    <property type="entry name" value="MiaB/RimO family radical SAM methylthiotransferase"/>
    <property type="match status" value="1"/>
</dbReference>
<name>W0RH66_9BACT</name>
<evidence type="ECO:0000256" key="7">
    <source>
        <dbReference type="ARBA" id="ARBA00023014"/>
    </source>
</evidence>
<dbReference type="Proteomes" id="UP000019151">
    <property type="component" value="Chromosome"/>
</dbReference>
<accession>W0RH66</accession>
<dbReference type="GO" id="GO:0046872">
    <property type="term" value="F:metal ion binding"/>
    <property type="evidence" value="ECO:0007669"/>
    <property type="project" value="UniProtKB-KW"/>
</dbReference>
<dbReference type="eggNOG" id="COG0621">
    <property type="taxonomic scope" value="Bacteria"/>
</dbReference>
<dbReference type="SFLD" id="SFLDG01061">
    <property type="entry name" value="methylthiotransferase"/>
    <property type="match status" value="1"/>
</dbReference>
<dbReference type="PROSITE" id="PS51449">
    <property type="entry name" value="MTTASE_N"/>
    <property type="match status" value="1"/>
</dbReference>
<dbReference type="InterPro" id="IPR002792">
    <property type="entry name" value="TRAM_dom"/>
</dbReference>
<evidence type="ECO:0000259" key="10">
    <source>
        <dbReference type="PROSITE" id="PS51918"/>
    </source>
</evidence>
<dbReference type="SFLD" id="SFLDS00029">
    <property type="entry name" value="Radical_SAM"/>
    <property type="match status" value="1"/>
</dbReference>
<dbReference type="InterPro" id="IPR005839">
    <property type="entry name" value="Methylthiotransferase"/>
</dbReference>
<protein>
    <recommendedName>
        <fullName evidence="8">Ribosomal protein uS12 methylthiotransferase RimO</fullName>
        <shortName evidence="8">uS12 MTTase</shortName>
        <shortName evidence="8">uS12 methylthiotransferase</shortName>
        <ecNumber evidence="8">2.8.4.4</ecNumber>
    </recommendedName>
    <alternativeName>
        <fullName evidence="8">Ribosomal protein uS12 (aspartate-C(3))-methylthiotransferase</fullName>
    </alternativeName>
    <alternativeName>
        <fullName evidence="8">Ribosome maturation factor RimO</fullName>
    </alternativeName>
</protein>
<dbReference type="GO" id="GO:0005840">
    <property type="term" value="C:ribosome"/>
    <property type="evidence" value="ECO:0007669"/>
    <property type="project" value="UniProtKB-KW"/>
</dbReference>
<comment type="function">
    <text evidence="8">Catalyzes the methylthiolation of an aspartic acid residue of ribosomal protein uS12.</text>
</comment>
<organism evidence="11 12">
    <name type="scientific">Gemmatirosa kalamazoonensis</name>
    <dbReference type="NCBI Taxonomy" id="861299"/>
    <lineage>
        <taxon>Bacteria</taxon>
        <taxon>Pseudomonadati</taxon>
        <taxon>Gemmatimonadota</taxon>
        <taxon>Gemmatimonadia</taxon>
        <taxon>Gemmatimonadales</taxon>
        <taxon>Gemmatimonadaceae</taxon>
        <taxon>Gemmatirosa</taxon>
    </lineage>
</organism>
<keyword evidence="3 8" id="KW-0808">Transferase</keyword>
<dbReference type="PROSITE" id="PS01278">
    <property type="entry name" value="MTTASE_RADICAL"/>
    <property type="match status" value="1"/>
</dbReference>
<keyword evidence="5 8" id="KW-0479">Metal-binding</keyword>
<dbReference type="InterPro" id="IPR038135">
    <property type="entry name" value="Methylthiotransferase_N_sf"/>
</dbReference>
<comment type="cofactor">
    <cofactor evidence="8">
        <name>[4Fe-4S] cluster</name>
        <dbReference type="ChEBI" id="CHEBI:49883"/>
    </cofactor>
    <text evidence="8">Binds 2 [4Fe-4S] clusters. One cluster is coordinated with 3 cysteines and an exchangeable S-adenosyl-L-methionine.</text>
</comment>
<dbReference type="Gene3D" id="3.80.30.20">
    <property type="entry name" value="tm_1862 like domain"/>
    <property type="match status" value="1"/>
</dbReference>
<evidence type="ECO:0000256" key="8">
    <source>
        <dbReference type="HAMAP-Rule" id="MF_01865"/>
    </source>
</evidence>
<evidence type="ECO:0000256" key="1">
    <source>
        <dbReference type="ARBA" id="ARBA00022485"/>
    </source>
</evidence>
<keyword evidence="7 8" id="KW-0411">Iron-sulfur</keyword>
<dbReference type="OrthoDB" id="9805215at2"/>
<evidence type="ECO:0000313" key="12">
    <source>
        <dbReference type="Proteomes" id="UP000019151"/>
    </source>
</evidence>
<proteinExistence type="inferred from homology"/>
<dbReference type="Pfam" id="PF00919">
    <property type="entry name" value="UPF0004"/>
    <property type="match status" value="1"/>
</dbReference>
<dbReference type="GO" id="GO:0035599">
    <property type="term" value="F:aspartic acid methylthiotransferase activity"/>
    <property type="evidence" value="ECO:0007669"/>
    <property type="project" value="TreeGrafter"/>
</dbReference>
<dbReference type="SFLD" id="SFLDF00274">
    <property type="entry name" value="ribosomal_protein_S12_methylth"/>
    <property type="match status" value="1"/>
</dbReference>
<dbReference type="InterPro" id="IPR023404">
    <property type="entry name" value="rSAM_horseshoe"/>
</dbReference>
<dbReference type="RefSeq" id="WP_025411934.1">
    <property type="nucleotide sequence ID" value="NZ_CP007128.1"/>
</dbReference>
<dbReference type="HAMAP" id="MF_01865">
    <property type="entry name" value="MTTase_RimO"/>
    <property type="match status" value="1"/>
</dbReference>
<sequence length="463" mass="51337">MKVALVTLGCDKNTVDSERYLAQLVAHGAQPTDDLEAAEVILVNTCGFIDAAKQESIDAIVDAGRLKVDGACQAVVAVGCMVQRHKSELAEALPEVDLFLGASEVDRLIPELAARGVVSPDPLVAHPGVRLFAGELPHVRYLKVSEGCDHGCAFCAIPLMRGRHRSFSLDEIVREAQLLELQGAREVNLVAQDLAHYGRDRRDGTRLPELLEALVRETSIPWIRNLYLYSTGITPRLLEVIAANPRILRYLDMPMQHASDAVLERMRRPERQRTIREKVARFRAAVPDLAIRTTCIVGFPGETEADFQQLLDFLEEIRFDRVGAFTYSPQEGTRAYAMVDDVPEAIKRERLERLTDLQRAITAERYEEYAGRTTTLLVDRAAADGEPAQARAPWQADDVDGVTWLDTDAAAGSFVEARIDEVADDYDFVATPLRVVSAWSARRPGRRRALPTIALPTVGSYGR</sequence>
<keyword evidence="12" id="KW-1185">Reference proteome</keyword>
<dbReference type="NCBIfam" id="TIGR01125">
    <property type="entry name" value="30S ribosomal protein S12 methylthiotransferase RimO"/>
    <property type="match status" value="1"/>
</dbReference>
<dbReference type="GO" id="GO:0103039">
    <property type="term" value="F:protein methylthiotransferase activity"/>
    <property type="evidence" value="ECO:0007669"/>
    <property type="project" value="UniProtKB-EC"/>
</dbReference>
<feature type="domain" description="Radical SAM core" evidence="10">
    <location>
        <begin position="134"/>
        <end position="364"/>
    </location>
</feature>
<dbReference type="GO" id="GO:0005829">
    <property type="term" value="C:cytosol"/>
    <property type="evidence" value="ECO:0007669"/>
    <property type="project" value="TreeGrafter"/>
</dbReference>
<dbReference type="Gene3D" id="2.40.50.140">
    <property type="entry name" value="Nucleic acid-binding proteins"/>
    <property type="match status" value="1"/>
</dbReference>
<dbReference type="InterPro" id="IPR013848">
    <property type="entry name" value="Methylthiotransferase_N"/>
</dbReference>
<dbReference type="InParanoid" id="W0RH66"/>
<feature type="binding site" evidence="8">
    <location>
        <position position="80"/>
    </location>
    <ligand>
        <name>[4Fe-4S] cluster</name>
        <dbReference type="ChEBI" id="CHEBI:49883"/>
        <label>1</label>
    </ligand>
</feature>
<gene>
    <name evidence="8" type="primary">rimO</name>
    <name evidence="11" type="ORF">J421_2927</name>
</gene>
<feature type="binding site" evidence="8">
    <location>
        <position position="155"/>
    </location>
    <ligand>
        <name>[4Fe-4S] cluster</name>
        <dbReference type="ChEBI" id="CHEBI:49883"/>
        <label>2</label>
        <note>4Fe-4S-S-AdoMet</note>
    </ligand>
</feature>
<dbReference type="InterPro" id="IPR012340">
    <property type="entry name" value="NA-bd_OB-fold"/>
</dbReference>
<keyword evidence="6 8" id="KW-0408">Iron</keyword>
<dbReference type="EC" id="2.8.4.4" evidence="8"/>
<dbReference type="InterPro" id="IPR006638">
    <property type="entry name" value="Elp3/MiaA/NifB-like_rSAM"/>
</dbReference>
<keyword evidence="11" id="KW-0689">Ribosomal protein</keyword>
<dbReference type="SUPFAM" id="SSF102114">
    <property type="entry name" value="Radical SAM enzymes"/>
    <property type="match status" value="1"/>
</dbReference>
<dbReference type="GO" id="GO:0051539">
    <property type="term" value="F:4 iron, 4 sulfur cluster binding"/>
    <property type="evidence" value="ECO:0007669"/>
    <property type="project" value="UniProtKB-UniRule"/>
</dbReference>
<dbReference type="SFLD" id="SFLDG01082">
    <property type="entry name" value="B12-binding_domain_containing"/>
    <property type="match status" value="1"/>
</dbReference>
<reference evidence="11 12" key="1">
    <citation type="journal article" date="2014" name="Genome Announc.">
        <title>Genome Sequence and Methylome of Soil Bacterium Gemmatirosa kalamazoonensis KBS708T, a Member of the Rarely Cultivated Gemmatimonadetes Phylum.</title>
        <authorList>
            <person name="Debruyn J.M."/>
            <person name="Radosevich M."/>
            <person name="Wommack K.E."/>
            <person name="Polson S.W."/>
            <person name="Hauser L.J."/>
            <person name="Fawaz M.N."/>
            <person name="Korlach J."/>
            <person name="Tsai Y.C."/>
        </authorList>
    </citation>
    <scope>NUCLEOTIDE SEQUENCE [LARGE SCALE GENOMIC DNA]</scope>
    <source>
        <strain evidence="11 12">KBS708</strain>
    </source>
</reference>
<dbReference type="AlphaFoldDB" id="W0RH66"/>
<feature type="binding site" evidence="8">
    <location>
        <position position="46"/>
    </location>
    <ligand>
        <name>[4Fe-4S] cluster</name>
        <dbReference type="ChEBI" id="CHEBI:49883"/>
        <label>1</label>
    </ligand>
</feature>
<dbReference type="Pfam" id="PF18693">
    <property type="entry name" value="TRAM_2"/>
    <property type="match status" value="1"/>
</dbReference>
<dbReference type="FunFam" id="3.80.30.20:FF:000001">
    <property type="entry name" value="tRNA-2-methylthio-N(6)-dimethylallyladenosine synthase 2"/>
    <property type="match status" value="1"/>
</dbReference>
<dbReference type="HOGENOM" id="CLU_018697_0_0_0"/>
<dbReference type="CDD" id="cd01335">
    <property type="entry name" value="Radical_SAM"/>
    <property type="match status" value="1"/>
</dbReference>
<comment type="subcellular location">
    <subcellularLocation>
        <location evidence="8">Cytoplasm</location>
    </subcellularLocation>
</comment>
<feature type="domain" description="MTTase N-terminal" evidence="9">
    <location>
        <begin position="1"/>
        <end position="118"/>
    </location>
</feature>
<evidence type="ECO:0000313" key="11">
    <source>
        <dbReference type="EMBL" id="AHG90464.1"/>
    </source>
</evidence>
<dbReference type="InterPro" id="IPR058240">
    <property type="entry name" value="rSAM_sf"/>
</dbReference>
<comment type="similarity">
    <text evidence="8">Belongs to the methylthiotransferase family. RimO subfamily.</text>
</comment>
<dbReference type="SMART" id="SM00729">
    <property type="entry name" value="Elp3"/>
    <property type="match status" value="1"/>
</dbReference>
<dbReference type="InterPro" id="IPR020612">
    <property type="entry name" value="Methylthiotransferase_CS"/>
</dbReference>
<dbReference type="InterPro" id="IPR005840">
    <property type="entry name" value="Ribosomal_uS12_MeSTrfase_RimO"/>
</dbReference>
<comment type="catalytic activity">
    <reaction evidence="8">
        <text>L-aspartate(89)-[ribosomal protein uS12]-hydrogen + (sulfur carrier)-SH + AH2 + 2 S-adenosyl-L-methionine = 3-methylsulfanyl-L-aspartate(89)-[ribosomal protein uS12]-hydrogen + (sulfur carrier)-H + 5'-deoxyadenosine + L-methionine + A + S-adenosyl-L-homocysteine + 2 H(+)</text>
        <dbReference type="Rhea" id="RHEA:37087"/>
        <dbReference type="Rhea" id="RHEA-COMP:10460"/>
        <dbReference type="Rhea" id="RHEA-COMP:10461"/>
        <dbReference type="Rhea" id="RHEA-COMP:14737"/>
        <dbReference type="Rhea" id="RHEA-COMP:14739"/>
        <dbReference type="ChEBI" id="CHEBI:13193"/>
        <dbReference type="ChEBI" id="CHEBI:15378"/>
        <dbReference type="ChEBI" id="CHEBI:17319"/>
        <dbReference type="ChEBI" id="CHEBI:17499"/>
        <dbReference type="ChEBI" id="CHEBI:29917"/>
        <dbReference type="ChEBI" id="CHEBI:29961"/>
        <dbReference type="ChEBI" id="CHEBI:57844"/>
        <dbReference type="ChEBI" id="CHEBI:57856"/>
        <dbReference type="ChEBI" id="CHEBI:59789"/>
        <dbReference type="ChEBI" id="CHEBI:64428"/>
        <dbReference type="ChEBI" id="CHEBI:73599"/>
        <dbReference type="EC" id="2.8.4.4"/>
    </reaction>
</comment>
<evidence type="ECO:0000256" key="4">
    <source>
        <dbReference type="ARBA" id="ARBA00022691"/>
    </source>
</evidence>
<evidence type="ECO:0000259" key="9">
    <source>
        <dbReference type="PROSITE" id="PS51449"/>
    </source>
</evidence>
<dbReference type="PANTHER" id="PTHR43837:SF1">
    <property type="entry name" value="RIBOSOMAL PROTEIN US12 METHYLTHIOTRANSFERASE RIMO"/>
    <property type="match status" value="1"/>
</dbReference>
<keyword evidence="2 8" id="KW-0963">Cytoplasm</keyword>
<dbReference type="GO" id="GO:0006400">
    <property type="term" value="P:tRNA modification"/>
    <property type="evidence" value="ECO:0007669"/>
    <property type="project" value="InterPro"/>
</dbReference>
<dbReference type="InterPro" id="IPR007197">
    <property type="entry name" value="rSAM"/>
</dbReference>
<feature type="binding site" evidence="8">
    <location>
        <position position="10"/>
    </location>
    <ligand>
        <name>[4Fe-4S] cluster</name>
        <dbReference type="ChEBI" id="CHEBI:49883"/>
        <label>1</label>
    </ligand>
</feature>
<feature type="binding site" evidence="8">
    <location>
        <position position="148"/>
    </location>
    <ligand>
        <name>[4Fe-4S] cluster</name>
        <dbReference type="ChEBI" id="CHEBI:49883"/>
        <label>2</label>
        <note>4Fe-4S-S-AdoMet</note>
    </ligand>
</feature>
<dbReference type="STRING" id="861299.J421_2927"/>
<dbReference type="PATRIC" id="fig|861299.3.peg.2979"/>
<dbReference type="Gene3D" id="3.40.50.12160">
    <property type="entry name" value="Methylthiotransferase, N-terminal domain"/>
    <property type="match status" value="1"/>
</dbReference>